<reference evidence="1" key="2">
    <citation type="journal article" date="2015" name="Data Brief">
        <title>Shoot transcriptome of the giant reed, Arundo donax.</title>
        <authorList>
            <person name="Barrero R.A."/>
            <person name="Guerrero F.D."/>
            <person name="Moolhuijzen P."/>
            <person name="Goolsby J.A."/>
            <person name="Tidwell J."/>
            <person name="Bellgard S.E."/>
            <person name="Bellgard M.I."/>
        </authorList>
    </citation>
    <scope>NUCLEOTIDE SEQUENCE</scope>
    <source>
        <tissue evidence="1">Shoot tissue taken approximately 20 cm above the soil surface</tissue>
    </source>
</reference>
<evidence type="ECO:0000313" key="1">
    <source>
        <dbReference type="EMBL" id="JAD14776.1"/>
    </source>
</evidence>
<organism evidence="1">
    <name type="scientific">Arundo donax</name>
    <name type="common">Giant reed</name>
    <name type="synonym">Donax arundinaceus</name>
    <dbReference type="NCBI Taxonomy" id="35708"/>
    <lineage>
        <taxon>Eukaryota</taxon>
        <taxon>Viridiplantae</taxon>
        <taxon>Streptophyta</taxon>
        <taxon>Embryophyta</taxon>
        <taxon>Tracheophyta</taxon>
        <taxon>Spermatophyta</taxon>
        <taxon>Magnoliopsida</taxon>
        <taxon>Liliopsida</taxon>
        <taxon>Poales</taxon>
        <taxon>Poaceae</taxon>
        <taxon>PACMAD clade</taxon>
        <taxon>Arundinoideae</taxon>
        <taxon>Arundineae</taxon>
        <taxon>Arundo</taxon>
    </lineage>
</organism>
<protein>
    <submittedName>
        <fullName evidence="1">Uncharacterized protein</fullName>
    </submittedName>
</protein>
<dbReference type="AlphaFoldDB" id="A0A0A8XND2"/>
<reference evidence="1" key="1">
    <citation type="submission" date="2014-09" db="EMBL/GenBank/DDBJ databases">
        <authorList>
            <person name="Magalhaes I.L.F."/>
            <person name="Oliveira U."/>
            <person name="Santos F.R."/>
            <person name="Vidigal T.H.D.A."/>
            <person name="Brescovit A.D."/>
            <person name="Santos A.J."/>
        </authorList>
    </citation>
    <scope>NUCLEOTIDE SEQUENCE</scope>
    <source>
        <tissue evidence="1">Shoot tissue taken approximately 20 cm above the soil surface</tissue>
    </source>
</reference>
<name>A0A0A8XND2_ARUDO</name>
<proteinExistence type="predicted"/>
<sequence>MSSEFMYISPSSSHLGISAATLSTTTTATDPPTRVFTMLKEFSAESG</sequence>
<dbReference type="EMBL" id="GBRH01283119">
    <property type="protein sequence ID" value="JAD14776.1"/>
    <property type="molecule type" value="Transcribed_RNA"/>
</dbReference>
<accession>A0A0A8XND2</accession>